<keyword evidence="7" id="KW-1185">Reference proteome</keyword>
<protein>
    <submittedName>
        <fullName evidence="6">Endonuclease III</fullName>
    </submittedName>
</protein>
<dbReference type="InterPro" id="IPR023170">
    <property type="entry name" value="HhH_base_excis_C"/>
</dbReference>
<evidence type="ECO:0000313" key="7">
    <source>
        <dbReference type="Proteomes" id="UP000682951"/>
    </source>
</evidence>
<dbReference type="InterPro" id="IPR011257">
    <property type="entry name" value="DNA_glycosylase"/>
</dbReference>
<name>A0ABS5HHJ3_9BACT</name>
<organism evidence="6 7">
    <name type="scientific">Campylobacter anatolicus</name>
    <dbReference type="NCBI Taxonomy" id="2829105"/>
    <lineage>
        <taxon>Bacteria</taxon>
        <taxon>Pseudomonadati</taxon>
        <taxon>Campylobacterota</taxon>
        <taxon>Epsilonproteobacteria</taxon>
        <taxon>Campylobacterales</taxon>
        <taxon>Campylobacteraceae</taxon>
        <taxon>Campylobacter</taxon>
    </lineage>
</organism>
<keyword evidence="4" id="KW-0411">Iron-sulfur</keyword>
<dbReference type="PANTHER" id="PTHR10359">
    <property type="entry name" value="A/G-SPECIFIC ADENINE GLYCOSYLASE/ENDONUCLEASE III"/>
    <property type="match status" value="1"/>
</dbReference>
<keyword evidence="6" id="KW-0540">Nuclease</keyword>
<accession>A0ABS5HHJ3</accession>
<dbReference type="InterPro" id="IPR003265">
    <property type="entry name" value="HhH-GPD_domain"/>
</dbReference>
<evidence type="ECO:0000256" key="4">
    <source>
        <dbReference type="ARBA" id="ARBA00023014"/>
    </source>
</evidence>
<keyword evidence="2" id="KW-0479">Metal-binding</keyword>
<dbReference type="Proteomes" id="UP000682951">
    <property type="component" value="Unassembled WGS sequence"/>
</dbReference>
<dbReference type="CDD" id="cd00056">
    <property type="entry name" value="ENDO3c"/>
    <property type="match status" value="1"/>
</dbReference>
<dbReference type="GO" id="GO:0004519">
    <property type="term" value="F:endonuclease activity"/>
    <property type="evidence" value="ECO:0007669"/>
    <property type="project" value="UniProtKB-KW"/>
</dbReference>
<dbReference type="SUPFAM" id="SSF48150">
    <property type="entry name" value="DNA-glycosylase"/>
    <property type="match status" value="1"/>
</dbReference>
<keyword evidence="6" id="KW-0255">Endonuclease</keyword>
<sequence length="221" mass="25226">MSSTEIFLTLLNSKNRDNLDELKWPNENTFEVVVGAILVQNTNWKNVEKALINLKNADKISLDKILSISVQSLAGLIKPSGFYNTKAKRLNTLCVAMQREFGDFESFRESVSREWLLGIKGIGAETCDTILAYACSRPAMVVDAYALRILSFLRYEFESYDEAAEWLSSLEYDKIYQILGDNYNETEIFKLYHALILEFCKEHFKGKNLDDSGKMILSTIS</sequence>
<comment type="caution">
    <text evidence="6">The sequence shown here is derived from an EMBL/GenBank/DDBJ whole genome shotgun (WGS) entry which is preliminary data.</text>
</comment>
<proteinExistence type="predicted"/>
<feature type="domain" description="HhH-GPD" evidence="5">
    <location>
        <begin position="38"/>
        <end position="202"/>
    </location>
</feature>
<evidence type="ECO:0000256" key="3">
    <source>
        <dbReference type="ARBA" id="ARBA00023004"/>
    </source>
</evidence>
<evidence type="ECO:0000313" key="6">
    <source>
        <dbReference type="EMBL" id="MBR8463749.1"/>
    </source>
</evidence>
<evidence type="ECO:0000256" key="2">
    <source>
        <dbReference type="ARBA" id="ARBA00022723"/>
    </source>
</evidence>
<dbReference type="PANTHER" id="PTHR10359:SF19">
    <property type="entry name" value="DNA REPAIR GLYCOSYLASE MJ1434-RELATED"/>
    <property type="match status" value="1"/>
</dbReference>
<evidence type="ECO:0000256" key="1">
    <source>
        <dbReference type="ARBA" id="ARBA00022485"/>
    </source>
</evidence>
<dbReference type="RefSeq" id="WP_212141823.1">
    <property type="nucleotide sequence ID" value="NZ_JAGSSW010000003.1"/>
</dbReference>
<dbReference type="Gene3D" id="1.10.1670.10">
    <property type="entry name" value="Helix-hairpin-Helix base-excision DNA repair enzymes (C-terminal)"/>
    <property type="match status" value="1"/>
</dbReference>
<gene>
    <name evidence="6" type="ORF">KDD93_04060</name>
</gene>
<dbReference type="PIRSF" id="PIRSF001435">
    <property type="entry name" value="Nth"/>
    <property type="match status" value="1"/>
</dbReference>
<keyword evidence="3" id="KW-0408">Iron</keyword>
<dbReference type="EMBL" id="JAGSSW010000003">
    <property type="protein sequence ID" value="MBR8463749.1"/>
    <property type="molecule type" value="Genomic_DNA"/>
</dbReference>
<dbReference type="Pfam" id="PF00730">
    <property type="entry name" value="HhH-GPD"/>
    <property type="match status" value="1"/>
</dbReference>
<dbReference type="SMART" id="SM00478">
    <property type="entry name" value="ENDO3c"/>
    <property type="match status" value="1"/>
</dbReference>
<evidence type="ECO:0000259" key="5">
    <source>
        <dbReference type="SMART" id="SM00478"/>
    </source>
</evidence>
<keyword evidence="1" id="KW-0004">4Fe-4S</keyword>
<dbReference type="Gene3D" id="1.10.340.30">
    <property type="entry name" value="Hypothetical protein, domain 2"/>
    <property type="match status" value="1"/>
</dbReference>
<reference evidence="6 7" key="1">
    <citation type="submission" date="2021-04" db="EMBL/GenBank/DDBJ databases">
        <title>Molecular and phenotypic characterization and identification of bacterial isolates recovered from the Anatolian ground squirrels (Spermophilus xanthoprymnus) and which have the potential to form a new species in the Campylobacter genus.</title>
        <authorList>
            <person name="Aydin F."/>
            <person name="Abay S."/>
            <person name="Kayman T."/>
            <person name="Karakaya E."/>
            <person name="Mustak H.K."/>
            <person name="Mustak I.B."/>
            <person name="Bilgin N."/>
            <person name="Duzler A."/>
            <person name="Sahin O."/>
            <person name="Guran O."/>
            <person name="Saticioglu I.B."/>
        </authorList>
    </citation>
    <scope>NUCLEOTIDE SEQUENCE [LARGE SCALE GENOMIC DNA]</scope>
    <source>
        <strain evidence="7">faydin-G24</strain>
    </source>
</reference>
<keyword evidence="6" id="KW-0378">Hydrolase</keyword>